<accession>G0NKB9</accession>
<dbReference type="AlphaFoldDB" id="G0NKB9"/>
<reference evidence="2" key="1">
    <citation type="submission" date="2011-07" db="EMBL/GenBank/DDBJ databases">
        <authorList>
            <consortium name="Caenorhabditis brenneri Sequencing and Analysis Consortium"/>
            <person name="Wilson R.K."/>
        </authorList>
    </citation>
    <scope>NUCLEOTIDE SEQUENCE [LARGE SCALE GENOMIC DNA]</scope>
    <source>
        <strain evidence="2">PB2801</strain>
    </source>
</reference>
<dbReference type="HOGENOM" id="CLU_3368941_0_0_1"/>
<organism evidence="2">
    <name type="scientific">Caenorhabditis brenneri</name>
    <name type="common">Nematode worm</name>
    <dbReference type="NCBI Taxonomy" id="135651"/>
    <lineage>
        <taxon>Eukaryota</taxon>
        <taxon>Metazoa</taxon>
        <taxon>Ecdysozoa</taxon>
        <taxon>Nematoda</taxon>
        <taxon>Chromadorea</taxon>
        <taxon>Rhabditida</taxon>
        <taxon>Rhabditina</taxon>
        <taxon>Rhabditomorpha</taxon>
        <taxon>Rhabditoidea</taxon>
        <taxon>Rhabditidae</taxon>
        <taxon>Peloderinae</taxon>
        <taxon>Caenorhabditis</taxon>
    </lineage>
</organism>
<protein>
    <submittedName>
        <fullName evidence="1">Uncharacterized protein</fullName>
    </submittedName>
</protein>
<dbReference type="Proteomes" id="UP000008068">
    <property type="component" value="Unassembled WGS sequence"/>
</dbReference>
<keyword evidence="2" id="KW-1185">Reference proteome</keyword>
<name>G0NKB9_CAEBE</name>
<evidence type="ECO:0000313" key="2">
    <source>
        <dbReference type="Proteomes" id="UP000008068"/>
    </source>
</evidence>
<dbReference type="EMBL" id="GL379899">
    <property type="protein sequence ID" value="EGT32889.1"/>
    <property type="molecule type" value="Genomic_DNA"/>
</dbReference>
<evidence type="ECO:0000313" key="1">
    <source>
        <dbReference type="EMBL" id="EGT32889.1"/>
    </source>
</evidence>
<gene>
    <name evidence="1" type="ORF">CAEBREN_07825</name>
</gene>
<sequence>MNSPVITVRISMKTTSRFPQIEIGDEIFFVCCVLL</sequence>
<dbReference type="InParanoid" id="G0NKB9"/>
<proteinExistence type="predicted"/>